<sequence>MHNSKPGKLLRGTLYLDFVITLAFGLYSFFHPYQTFGTVVAINDYAGPAMQSVLGALSVMYVLVGLSCLIVTQSVGKTACWFGLLMVLRHSWVGINGYQRIGAPWLIGDPWSDIIIHALFVSAYGLGVCLTVRAKMAG</sequence>
<comment type="caution">
    <text evidence="2">The sequence shown here is derived from an EMBL/GenBank/DDBJ whole genome shotgun (WGS) entry which is preliminary data.</text>
</comment>
<evidence type="ECO:0000256" key="1">
    <source>
        <dbReference type="SAM" id="Phobius"/>
    </source>
</evidence>
<keyword evidence="1" id="KW-1133">Transmembrane helix</keyword>
<reference evidence="3" key="1">
    <citation type="journal article" date="2019" name="Int. J. Syst. Evol. Microbiol.">
        <title>The Global Catalogue of Microorganisms (GCM) 10K type strain sequencing project: providing services to taxonomists for standard genome sequencing and annotation.</title>
        <authorList>
            <consortium name="The Broad Institute Genomics Platform"/>
            <consortium name="The Broad Institute Genome Sequencing Center for Infectious Disease"/>
            <person name="Wu L."/>
            <person name="Ma J."/>
        </authorList>
    </citation>
    <scope>NUCLEOTIDE SEQUENCE [LARGE SCALE GENOMIC DNA]</scope>
    <source>
        <strain evidence="3">JCM 13378</strain>
    </source>
</reference>
<dbReference type="Proteomes" id="UP001501757">
    <property type="component" value="Unassembled WGS sequence"/>
</dbReference>
<dbReference type="RefSeq" id="WP_343843607.1">
    <property type="nucleotide sequence ID" value="NZ_BAAAEI010000006.1"/>
</dbReference>
<protein>
    <recommendedName>
        <fullName evidence="4">DoxX family protein</fullName>
    </recommendedName>
</protein>
<keyword evidence="1" id="KW-0812">Transmembrane</keyword>
<evidence type="ECO:0000313" key="2">
    <source>
        <dbReference type="EMBL" id="GAA0351404.1"/>
    </source>
</evidence>
<gene>
    <name evidence="2" type="ORF">GCM10009092_14730</name>
</gene>
<accession>A0ABP3GP67</accession>
<feature type="transmembrane region" description="Helical" evidence="1">
    <location>
        <begin position="50"/>
        <end position="71"/>
    </location>
</feature>
<evidence type="ECO:0000313" key="3">
    <source>
        <dbReference type="Proteomes" id="UP001501757"/>
    </source>
</evidence>
<name>A0ABP3GP67_9ALTE</name>
<feature type="transmembrane region" description="Helical" evidence="1">
    <location>
        <begin position="78"/>
        <end position="95"/>
    </location>
</feature>
<evidence type="ECO:0008006" key="4">
    <source>
        <dbReference type="Google" id="ProtNLM"/>
    </source>
</evidence>
<keyword evidence="3" id="KW-1185">Reference proteome</keyword>
<feature type="transmembrane region" description="Helical" evidence="1">
    <location>
        <begin position="12"/>
        <end position="30"/>
    </location>
</feature>
<keyword evidence="1" id="KW-0472">Membrane</keyword>
<organism evidence="2 3">
    <name type="scientific">Bowmanella denitrificans</name>
    <dbReference type="NCBI Taxonomy" id="366582"/>
    <lineage>
        <taxon>Bacteria</taxon>
        <taxon>Pseudomonadati</taxon>
        <taxon>Pseudomonadota</taxon>
        <taxon>Gammaproteobacteria</taxon>
        <taxon>Alteromonadales</taxon>
        <taxon>Alteromonadaceae</taxon>
        <taxon>Bowmanella</taxon>
    </lineage>
</organism>
<feature type="transmembrane region" description="Helical" evidence="1">
    <location>
        <begin position="115"/>
        <end position="134"/>
    </location>
</feature>
<proteinExistence type="predicted"/>
<dbReference type="EMBL" id="BAAAEI010000006">
    <property type="protein sequence ID" value="GAA0351404.1"/>
    <property type="molecule type" value="Genomic_DNA"/>
</dbReference>